<gene>
    <name evidence="1" type="ORF">V5E97_12260</name>
</gene>
<organism evidence="1">
    <name type="scientific">Singulisphaera sp. Ch08</name>
    <dbReference type="NCBI Taxonomy" id="3120278"/>
    <lineage>
        <taxon>Bacteria</taxon>
        <taxon>Pseudomonadati</taxon>
        <taxon>Planctomycetota</taxon>
        <taxon>Planctomycetia</taxon>
        <taxon>Isosphaerales</taxon>
        <taxon>Isosphaeraceae</taxon>
        <taxon>Singulisphaera</taxon>
    </lineage>
</organism>
<dbReference type="AlphaFoldDB" id="A0AAU7CNS5"/>
<proteinExistence type="predicted"/>
<evidence type="ECO:0000313" key="1">
    <source>
        <dbReference type="EMBL" id="XBH06777.1"/>
    </source>
</evidence>
<reference evidence="1" key="1">
    <citation type="submission" date="2024-05" db="EMBL/GenBank/DDBJ databases">
        <title>Planctomycetes of the genus Singulisphaera possess chitinolytic capabilities.</title>
        <authorList>
            <person name="Ivanova A."/>
        </authorList>
    </citation>
    <scope>NUCLEOTIDE SEQUENCE</scope>
    <source>
        <strain evidence="1">Ch08T</strain>
    </source>
</reference>
<name>A0AAU7CNS5_9BACT</name>
<dbReference type="RefSeq" id="WP_406699625.1">
    <property type="nucleotide sequence ID" value="NZ_CP155447.1"/>
</dbReference>
<sequence length="200" mass="22737">MDRTAYESHLKNLHSWARHLEATIETAIPQTIVELGPAGEEMPRDLRNAAETLRDVARNLDDVMNAYDSLLESAGRPRRYDEFLQRIELGSDTTEDADEDLELETPEINRVRFTRLSGELQFDAGWLLGAIHGALISHSEDNIDEHIDSIATGIEELMISYDRLQDLIGVLPARHCAFVDHMVVLEEAGRRHPRDRRGRS</sequence>
<dbReference type="EMBL" id="CP155447">
    <property type="protein sequence ID" value="XBH06777.1"/>
    <property type="molecule type" value="Genomic_DNA"/>
</dbReference>
<accession>A0AAU7CNS5</accession>
<protein>
    <submittedName>
        <fullName evidence="1">Uncharacterized protein</fullName>
    </submittedName>
</protein>